<dbReference type="EMBL" id="UZAL01000942">
    <property type="protein sequence ID" value="VDO74128.1"/>
    <property type="molecule type" value="Genomic_DNA"/>
</dbReference>
<sequence>MRCHIPLLFPKMERHLELSDDILIHFHVHIYYVYVQLVQADDGKNNDQVV</sequence>
<organism evidence="1 2">
    <name type="scientific">Schistosoma mattheei</name>
    <dbReference type="NCBI Taxonomy" id="31246"/>
    <lineage>
        <taxon>Eukaryota</taxon>
        <taxon>Metazoa</taxon>
        <taxon>Spiralia</taxon>
        <taxon>Lophotrochozoa</taxon>
        <taxon>Platyhelminthes</taxon>
        <taxon>Trematoda</taxon>
        <taxon>Digenea</taxon>
        <taxon>Strigeidida</taxon>
        <taxon>Schistosomatoidea</taxon>
        <taxon>Schistosomatidae</taxon>
        <taxon>Schistosoma</taxon>
    </lineage>
</organism>
<evidence type="ECO:0000313" key="2">
    <source>
        <dbReference type="Proteomes" id="UP000269396"/>
    </source>
</evidence>
<keyword evidence="2" id="KW-1185">Reference proteome</keyword>
<dbReference type="Proteomes" id="UP000269396">
    <property type="component" value="Unassembled WGS sequence"/>
</dbReference>
<proteinExistence type="predicted"/>
<protein>
    <submittedName>
        <fullName evidence="1">Uncharacterized protein</fullName>
    </submittedName>
</protein>
<dbReference type="AlphaFoldDB" id="A0A3P8BCG8"/>
<accession>A0A3P8BCG8</accession>
<evidence type="ECO:0000313" key="1">
    <source>
        <dbReference type="EMBL" id="VDO74128.1"/>
    </source>
</evidence>
<gene>
    <name evidence="1" type="ORF">SMTD_LOCUS928</name>
</gene>
<name>A0A3P8BCG8_9TREM</name>
<reference evidence="1 2" key="1">
    <citation type="submission" date="2018-11" db="EMBL/GenBank/DDBJ databases">
        <authorList>
            <consortium name="Pathogen Informatics"/>
        </authorList>
    </citation>
    <scope>NUCLEOTIDE SEQUENCE [LARGE SCALE GENOMIC DNA]</scope>
    <source>
        <strain>Denwood</strain>
        <strain evidence="2">Zambia</strain>
    </source>
</reference>